<dbReference type="AlphaFoldDB" id="A0A086Y816"/>
<feature type="compositionally biased region" description="Gly residues" evidence="1">
    <location>
        <begin position="351"/>
        <end position="364"/>
    </location>
</feature>
<evidence type="ECO:0000256" key="2">
    <source>
        <dbReference type="SAM" id="Phobius"/>
    </source>
</evidence>
<dbReference type="Proteomes" id="UP000028826">
    <property type="component" value="Unassembled WGS sequence"/>
</dbReference>
<evidence type="ECO:0000313" key="3">
    <source>
        <dbReference type="EMBL" id="KFI30416.1"/>
    </source>
</evidence>
<dbReference type="EMBL" id="JGYG01000003">
    <property type="protein sequence ID" value="KFI30416.1"/>
    <property type="molecule type" value="Genomic_DNA"/>
</dbReference>
<accession>A0A086Y816</accession>
<organism evidence="3 4">
    <name type="scientific">Haematobacter massiliensis</name>
    <dbReference type="NCBI Taxonomy" id="195105"/>
    <lineage>
        <taxon>Bacteria</taxon>
        <taxon>Pseudomonadati</taxon>
        <taxon>Pseudomonadota</taxon>
        <taxon>Alphaproteobacteria</taxon>
        <taxon>Rhodobacterales</taxon>
        <taxon>Paracoccaceae</taxon>
        <taxon>Haematobacter</taxon>
    </lineage>
</organism>
<reference evidence="3 4" key="1">
    <citation type="submission" date="2014-03" db="EMBL/GenBank/DDBJ databases">
        <title>Genome of Haematobacter massiliensis CCUG 47968.</title>
        <authorList>
            <person name="Wang D."/>
            <person name="Wang G."/>
        </authorList>
    </citation>
    <scope>NUCLEOTIDE SEQUENCE [LARGE SCALE GENOMIC DNA]</scope>
    <source>
        <strain evidence="3 4">CCUG 47968</strain>
    </source>
</reference>
<feature type="region of interest" description="Disordered" evidence="1">
    <location>
        <begin position="338"/>
        <end position="376"/>
    </location>
</feature>
<evidence type="ECO:0000256" key="1">
    <source>
        <dbReference type="SAM" id="MobiDB-lite"/>
    </source>
</evidence>
<protein>
    <submittedName>
        <fullName evidence="3">Tail tape measure protein</fullName>
    </submittedName>
</protein>
<name>A0A086Y816_9RHOB</name>
<dbReference type="STRING" id="195105.CN97_12660"/>
<keyword evidence="2" id="KW-0812">Transmembrane</keyword>
<feature type="transmembrane region" description="Helical" evidence="2">
    <location>
        <begin position="49"/>
        <end position="69"/>
    </location>
</feature>
<keyword evidence="4" id="KW-1185">Reference proteome</keyword>
<dbReference type="eggNOG" id="COG1511">
    <property type="taxonomic scope" value="Bacteria"/>
</dbReference>
<gene>
    <name evidence="3" type="ORF">CN97_12660</name>
</gene>
<keyword evidence="2" id="KW-0472">Membrane</keyword>
<dbReference type="RefSeq" id="WP_051911017.1">
    <property type="nucleotide sequence ID" value="NZ_CP035510.1"/>
</dbReference>
<proteinExistence type="predicted"/>
<evidence type="ECO:0000313" key="4">
    <source>
        <dbReference type="Proteomes" id="UP000028826"/>
    </source>
</evidence>
<sequence>MATPNNAALRARLGLDIGPFQSGLDKASSEAKGFSGRLSRMTSGMRSSMMSLGAVFAGGFLGGAAVAAISEATSRVRGLATEVASVGDEAKRAGMSTKAFQEWKFVADQNRIGVDSLVDGFKELNLRADEFVLTGQGSAAEAFQRLGYGAEELKEKLKNPSELMLEIIGRLQKMDRAAQIRISDELFGGSAGERFVELLDQGEAGIRRTIDQANELGIVMDDELIAKAAEVDRQFNLIATTVGTTLKSAIVSAAASLSDFIDGYRSFENQRDTTLQNRQSEIMKEKVRLNEMMKRMAGRPSGMRSTGQISQRLRDLNAEEDEIIGILSSRQETTWKPQNDNWVPPVFIPSGGSGKGKGSGGRGGAAKPKQDEYSAAVASIREETRALEAQSDAFSKAEASGRTYADAVEYARRRAELMTAVQKAGLKVTPELEAQIESLASAYSVAAQGAEDAADRMQELQDNGERGSNAVANLFLAATEGSDMARQALAQLLAQIAQAQALKGFAALAGAGGATGGIFSFLGSLIGSNANGTDNWRGGWTWVNERGGELMNLPNGTQIIPHDISKRMADSADRGMAVDISLNTDLFTATVRKVSVDAATGVVGQYDRQVARETVSKAMRDPRVR</sequence>
<comment type="caution">
    <text evidence="3">The sequence shown here is derived from an EMBL/GenBank/DDBJ whole genome shotgun (WGS) entry which is preliminary data.</text>
</comment>
<keyword evidence="2" id="KW-1133">Transmembrane helix</keyword>